<sequence length="752" mass="86464">MNKYQTELTEELMNTLPQEVQEQLLETLTTVEFVKRLISPNRPYARDLPRDEKGRIIVDITNPHIIEDADYFRQPALHFLKYGCYTFLKPNSNPNSEFRKHWDEEKRRCYEGYVRESDGEWVTGFNYWFMNYCPMMVNKLIEGRKKAIRTEAFPFFFEGIYWRFHYLWQAREGGKHAIELAKRGCAKSYSLAAIMSHNLILGESEESNRRVITVLTAYQKEYLKDDKDGTLSKFKPSINFSFANTPFPHLMLKNSPNEMSWQMGYKDEYGVEKGSLNQVLAVSAKDDSEKLRGKRGWILFEEMGSFKGLLSLYDITRKSVEDGDYTFATMYLVGTAAESESDFSSAKTLLYNPDGYNILSIDNVFDRPKQGKPKFGFFFPSYINRAGCYNKDGVSDVVKALIEILIARYKAKYSADPKSVLRVIAEDPITPAEAIIKVKAAYFPITSLTERLSQLDQDVHAYDDVYIGKLVQNSNGVEFTPTSDIPIRKFGVENDTPGAIEIYEMPEKDRSGKVPHTRYIIGHDPVDNDQAESSSLSSTFVLDLWTDKIVAEYTGRQSFADDNFEIVRLLCLFYNAKCLYESNKKGIFAYFSKMNCTHLLADTPEFLRDKQLIKYSSFGSNAKGVNASAAINAYANNLIRDWLMKPVTIIQNVDGEDVEVTVYNLNFLRNRALIEELIAFNPEINVDRIRALGMVMLYREEKMVLYQGNPSRDSEEVPKDYLGNDKFFTENYRAVQVPFQKPSKFSTEDAIK</sequence>
<accession>A0AAF0D506</accession>
<dbReference type="EMBL" id="OQ198717">
    <property type="protein sequence ID" value="WEU69741.1"/>
    <property type="molecule type" value="Genomic_DNA"/>
</dbReference>
<proteinExistence type="predicted"/>
<protein>
    <submittedName>
        <fullName evidence="1">Large terminase subunit</fullName>
    </submittedName>
</protein>
<name>A0AAF0D506_9CAUD</name>
<keyword evidence="2" id="KW-1185">Reference proteome</keyword>
<evidence type="ECO:0000313" key="2">
    <source>
        <dbReference type="Proteomes" id="UP001241835"/>
    </source>
</evidence>
<organism evidence="1 2">
    <name type="scientific">Kehishuvirus sp. 'tikkala'</name>
    <dbReference type="NCBI Taxonomy" id="3028513"/>
    <lineage>
        <taxon>Viruses</taxon>
        <taxon>Duplodnaviria</taxon>
        <taxon>Heunggongvirae</taxon>
        <taxon>Uroviricota</taxon>
        <taxon>Caudoviricetes</taxon>
        <taxon>Crassvirales</taxon>
        <taxon>Steigviridae</taxon>
        <taxon>Asinivirinae</taxon>
        <taxon>Kehishuvirus</taxon>
    </lineage>
</organism>
<evidence type="ECO:0000313" key="1">
    <source>
        <dbReference type="EMBL" id="WEU69741.1"/>
    </source>
</evidence>
<reference evidence="1 2" key="1">
    <citation type="submission" date="2023-01" db="EMBL/GenBank/DDBJ databases">
        <title>New crAssphage isolates infecting Bacteroides cellulosilyticus.</title>
        <authorList>
            <person name="Papudeshi B."/>
            <person name="Vega A.A."/>
            <person name="Souza C."/>
            <person name="Giles S.K."/>
            <person name="Mallawaarachchi V."/>
            <person name="Roach M.J."/>
            <person name="An M."/>
            <person name="Jacobson N."/>
            <person name="McNair K."/>
            <person name="Mora M.F."/>
            <person name="Pastrana K."/>
            <person name="Leigh C."/>
            <person name="Cram C."/>
            <person name="Plewa W.S."/>
            <person name="Grigson S.R."/>
            <person name="Bouras G.S."/>
            <person name="Decewicz P."/>
            <person name="Luque A."/>
            <person name="Droit L."/>
            <person name="Handley S."/>
            <person name="Segall A.M."/>
            <person name="Dinsdale E.A."/>
            <person name="Edwards R.A."/>
        </authorList>
    </citation>
    <scope>NUCLEOTIDE SEQUENCE [LARGE SCALE GENOMIC DNA]</scope>
    <source>
        <strain evidence="1">Bc01</strain>
    </source>
</reference>
<dbReference type="Proteomes" id="UP001241835">
    <property type="component" value="Segment"/>
</dbReference>
<dbReference type="Gene3D" id="3.30.420.240">
    <property type="match status" value="1"/>
</dbReference>